<accession>D4AIF3</accession>
<evidence type="ECO:0000313" key="1">
    <source>
        <dbReference type="EMBL" id="EFE36526.1"/>
    </source>
</evidence>
<gene>
    <name evidence="1" type="ORF">ARB_04048</name>
</gene>
<proteinExistence type="predicted"/>
<evidence type="ECO:0000313" key="2">
    <source>
        <dbReference type="Proteomes" id="UP000008866"/>
    </source>
</evidence>
<dbReference type="Proteomes" id="UP000008866">
    <property type="component" value="Unassembled WGS sequence"/>
</dbReference>
<dbReference type="RefSeq" id="XP_003017171.1">
    <property type="nucleotide sequence ID" value="XM_003017125.1"/>
</dbReference>
<protein>
    <submittedName>
        <fullName evidence="1">4''-phosphopantetheinyl transferase</fullName>
    </submittedName>
</protein>
<comment type="caution">
    <text evidence="1">The sequence shown here is derived from an EMBL/GenBank/DDBJ whole genome shotgun (WGS) entry which is preliminary data.</text>
</comment>
<dbReference type="AlphaFoldDB" id="D4AIF3"/>
<dbReference type="EMBL" id="ABSU01000001">
    <property type="protein sequence ID" value="EFE36526.1"/>
    <property type="molecule type" value="Genomic_DNA"/>
</dbReference>
<dbReference type="GeneID" id="9527137"/>
<organism evidence="1 2">
    <name type="scientific">Arthroderma benhamiae (strain ATCC MYA-4681 / CBS 112371)</name>
    <name type="common">Trichophyton mentagrophytes</name>
    <dbReference type="NCBI Taxonomy" id="663331"/>
    <lineage>
        <taxon>Eukaryota</taxon>
        <taxon>Fungi</taxon>
        <taxon>Dikarya</taxon>
        <taxon>Ascomycota</taxon>
        <taxon>Pezizomycotina</taxon>
        <taxon>Eurotiomycetes</taxon>
        <taxon>Eurotiomycetidae</taxon>
        <taxon>Onygenales</taxon>
        <taxon>Arthrodermataceae</taxon>
        <taxon>Trichophyton</taxon>
    </lineage>
</organism>
<dbReference type="KEGG" id="abe:ARB_04048"/>
<keyword evidence="2" id="KW-1185">Reference proteome</keyword>
<reference evidence="2" key="1">
    <citation type="journal article" date="2011" name="Genome Biol.">
        <title>Comparative and functional genomics provide insights into the pathogenicity of dermatophytic fungi.</title>
        <authorList>
            <person name="Burmester A."/>
            <person name="Shelest E."/>
            <person name="Gloeckner G."/>
            <person name="Heddergott C."/>
            <person name="Schindler S."/>
            <person name="Staib P."/>
            <person name="Heidel A."/>
            <person name="Felder M."/>
            <person name="Petzold A."/>
            <person name="Szafranski K."/>
            <person name="Feuermann M."/>
            <person name="Pedruzzi I."/>
            <person name="Priebe S."/>
            <person name="Groth M."/>
            <person name="Winkler R."/>
            <person name="Li W."/>
            <person name="Kniemeyer O."/>
            <person name="Schroeckh V."/>
            <person name="Hertweck C."/>
            <person name="Hube B."/>
            <person name="White T.C."/>
            <person name="Platzer M."/>
            <person name="Guthke R."/>
            <person name="Heitman J."/>
            <person name="Woestemeyer J."/>
            <person name="Zipfel P.F."/>
            <person name="Monod M."/>
            <person name="Brakhage A.A."/>
        </authorList>
    </citation>
    <scope>NUCLEOTIDE SEQUENCE [LARGE SCALE GENOMIC DNA]</scope>
    <source>
        <strain evidence="2">ATCC MYA-4681 / CBS 112371</strain>
    </source>
</reference>
<dbReference type="HOGENOM" id="CLU_1547163_0_0_1"/>
<dbReference type="GO" id="GO:0016740">
    <property type="term" value="F:transferase activity"/>
    <property type="evidence" value="ECO:0007669"/>
    <property type="project" value="UniProtKB-KW"/>
</dbReference>
<name>D4AIF3_ARTBC</name>
<sequence length="173" mass="19653">MNEAMPPSYVDQPCHPMQMIKRHMIQTQLSPRTAIDEKKRRKIEASIQKSDNGTITKNRYHLAFLERTVNAGVEIKSYIRKWDSRSKVRILTVGKQSRFVRSIPTFKSWQKPEYSLSPPGNHALEQCEVAIGIDINLPSGSSLTALTLEAANSLLSPLGSHLRELLRLWMKGN</sequence>
<keyword evidence="1" id="KW-0808">Transferase</keyword>